<dbReference type="Proteomes" id="UP000218775">
    <property type="component" value="Unassembled WGS sequence"/>
</dbReference>
<evidence type="ECO:0000313" key="3">
    <source>
        <dbReference type="Proteomes" id="UP000218775"/>
    </source>
</evidence>
<feature type="region of interest" description="Disordered" evidence="1">
    <location>
        <begin position="222"/>
        <end position="244"/>
    </location>
</feature>
<gene>
    <name evidence="2" type="ORF">COB21_03020</name>
</gene>
<evidence type="ECO:0000313" key="2">
    <source>
        <dbReference type="EMBL" id="PCI77499.1"/>
    </source>
</evidence>
<dbReference type="EMBL" id="NVUK01000016">
    <property type="protein sequence ID" value="PCI77499.1"/>
    <property type="molecule type" value="Genomic_DNA"/>
</dbReference>
<evidence type="ECO:0000256" key="1">
    <source>
        <dbReference type="SAM" id="MobiDB-lite"/>
    </source>
</evidence>
<dbReference type="AlphaFoldDB" id="A0A2A4X5T6"/>
<comment type="caution">
    <text evidence="2">The sequence shown here is derived from an EMBL/GenBank/DDBJ whole genome shotgun (WGS) entry which is preliminary data.</text>
</comment>
<accession>A0A2A4X5T6</accession>
<reference evidence="3" key="1">
    <citation type="submission" date="2017-08" db="EMBL/GenBank/DDBJ databases">
        <title>A dynamic microbial community with high functional redundancy inhabits the cold, oxic subseafloor aquifer.</title>
        <authorList>
            <person name="Tully B.J."/>
            <person name="Wheat C.G."/>
            <person name="Glazer B.T."/>
            <person name="Huber J.A."/>
        </authorList>
    </citation>
    <scope>NUCLEOTIDE SEQUENCE [LARGE SCALE GENOMIC DNA]</scope>
</reference>
<proteinExistence type="predicted"/>
<feature type="compositionally biased region" description="Basic and acidic residues" evidence="1">
    <location>
        <begin position="235"/>
        <end position="244"/>
    </location>
</feature>
<sequence length="366" mass="38254">MIPTDQKKTNNAQAASSSAEQTYGSFKQGALSLSILSLLDLMKKMLENLSQQQEAQATFTGNGLKSAQSKADCIVAAGQTAAAQGEAALVTSIAGAAVTLGAAFAGLGVSFNTTDEDTALSTDLADEKETQTGIKKSDAKGVIGTIEEGEEATEATPLTASEMESNLDDMLSSLRSGTKTPASIEEREAQMAKVQQMNHQLEQGDSQDAEVDNNGDETVAAKAADLSRSFATDDNDARTPEDKRDDIKGKMKAIEKQIDKNVKEYRSQISDRQDTKTNKAGIIDRFAGVVGTITSSTGAFLKSQGDLAAAQSNATAEMFGAQGEVLKSLAAGNQKAASNSVDRVAAMFATIANVSRTLATVNSNNS</sequence>
<protein>
    <submittedName>
        <fullName evidence="2">Uncharacterized protein</fullName>
    </submittedName>
</protein>
<organism evidence="2 3">
    <name type="scientific">Aerophobetes bacterium</name>
    <dbReference type="NCBI Taxonomy" id="2030807"/>
    <lineage>
        <taxon>Bacteria</taxon>
        <taxon>Candidatus Aerophobota</taxon>
    </lineage>
</organism>
<name>A0A2A4X5T6_UNCAE</name>